<dbReference type="InterPro" id="IPR000792">
    <property type="entry name" value="Tscrpt_reg_LuxR_C"/>
</dbReference>
<dbReference type="PRINTS" id="PR00038">
    <property type="entry name" value="HTHLUXR"/>
</dbReference>
<evidence type="ECO:0000259" key="8">
    <source>
        <dbReference type="PROSITE" id="PS50110"/>
    </source>
</evidence>
<dbReference type="OrthoDB" id="9780153at2"/>
<evidence type="ECO:0000313" key="9">
    <source>
        <dbReference type="EMBL" id="GEM03212.1"/>
    </source>
</evidence>
<feature type="domain" description="Response regulatory" evidence="8">
    <location>
        <begin position="3"/>
        <end position="119"/>
    </location>
</feature>
<feature type="modified residue" description="4-aspartylphosphate" evidence="6">
    <location>
        <position position="54"/>
    </location>
</feature>
<reference evidence="10 11" key="1">
    <citation type="submission" date="2016-10" db="EMBL/GenBank/DDBJ databases">
        <authorList>
            <person name="de Groot N.N."/>
        </authorList>
    </citation>
    <scope>NUCLEOTIDE SEQUENCE [LARGE SCALE GENOMIC DNA]</scope>
    <source>
        <strain evidence="10 11">DSM 17074</strain>
    </source>
</reference>
<evidence type="ECO:0000256" key="6">
    <source>
        <dbReference type="PROSITE-ProRule" id="PRU00169"/>
    </source>
</evidence>
<evidence type="ECO:0000256" key="1">
    <source>
        <dbReference type="ARBA" id="ARBA00004496"/>
    </source>
</evidence>
<keyword evidence="5" id="KW-0804">Transcription</keyword>
<dbReference type="AlphaFoldDB" id="A0A1I6P0H4"/>
<evidence type="ECO:0000256" key="5">
    <source>
        <dbReference type="ARBA" id="ARBA00023163"/>
    </source>
</evidence>
<accession>A0A1I6P0H4</accession>
<dbReference type="PANTHER" id="PTHR43214">
    <property type="entry name" value="TWO-COMPONENT RESPONSE REGULATOR"/>
    <property type="match status" value="1"/>
</dbReference>
<gene>
    <name evidence="9" type="ORF">HMI01_02000</name>
    <name evidence="10" type="ORF">SAMN05421668_101108</name>
</gene>
<feature type="domain" description="HTH luxR-type" evidence="7">
    <location>
        <begin position="142"/>
        <end position="207"/>
    </location>
</feature>
<dbReference type="PANTHER" id="PTHR43214:SF37">
    <property type="entry name" value="TRANSCRIPTIONAL REGULATORY PROTEIN YDFI"/>
    <property type="match status" value="1"/>
</dbReference>
<dbReference type="CDD" id="cd17535">
    <property type="entry name" value="REC_NarL-like"/>
    <property type="match status" value="1"/>
</dbReference>
<evidence type="ECO:0000313" key="11">
    <source>
        <dbReference type="Proteomes" id="UP000199139"/>
    </source>
</evidence>
<dbReference type="Gene3D" id="3.40.50.2300">
    <property type="match status" value="1"/>
</dbReference>
<proteinExistence type="predicted"/>
<dbReference type="EMBL" id="BJWJ01000001">
    <property type="protein sequence ID" value="GEM03212.1"/>
    <property type="molecule type" value="Genomic_DNA"/>
</dbReference>
<dbReference type="InterPro" id="IPR058245">
    <property type="entry name" value="NreC/VraR/RcsB-like_REC"/>
</dbReference>
<dbReference type="Proteomes" id="UP000321773">
    <property type="component" value="Unassembled WGS sequence"/>
</dbReference>
<dbReference type="CDD" id="cd06170">
    <property type="entry name" value="LuxR_C_like"/>
    <property type="match status" value="1"/>
</dbReference>
<dbReference type="GO" id="GO:0005737">
    <property type="term" value="C:cytoplasm"/>
    <property type="evidence" value="ECO:0007669"/>
    <property type="project" value="UniProtKB-SubCell"/>
</dbReference>
<dbReference type="RefSeq" id="WP_089852697.1">
    <property type="nucleotide sequence ID" value="NZ_BJWJ01000001.1"/>
</dbReference>
<dbReference type="Proteomes" id="UP000199139">
    <property type="component" value="Unassembled WGS sequence"/>
</dbReference>
<dbReference type="InterPro" id="IPR001789">
    <property type="entry name" value="Sig_transdc_resp-reg_receiver"/>
</dbReference>
<keyword evidence="12" id="KW-1185">Reference proteome</keyword>
<keyword evidence="4 9" id="KW-0238">DNA-binding</keyword>
<dbReference type="SMART" id="SM00448">
    <property type="entry name" value="REC"/>
    <property type="match status" value="1"/>
</dbReference>
<organism evidence="10 11">
    <name type="scientific">Halolactibacillus miurensis</name>
    <dbReference type="NCBI Taxonomy" id="306541"/>
    <lineage>
        <taxon>Bacteria</taxon>
        <taxon>Bacillati</taxon>
        <taxon>Bacillota</taxon>
        <taxon>Bacilli</taxon>
        <taxon>Bacillales</taxon>
        <taxon>Bacillaceae</taxon>
        <taxon>Halolactibacillus</taxon>
    </lineage>
</organism>
<reference evidence="9 12" key="2">
    <citation type="submission" date="2019-07" db="EMBL/GenBank/DDBJ databases">
        <title>Whole genome shotgun sequence of Halolactibacillus miurensis NBRC 100873.</title>
        <authorList>
            <person name="Hosoyama A."/>
            <person name="Uohara A."/>
            <person name="Ohji S."/>
            <person name="Ichikawa N."/>
        </authorList>
    </citation>
    <scope>NUCLEOTIDE SEQUENCE [LARGE SCALE GENOMIC DNA]</scope>
    <source>
        <strain evidence="9 12">NBRC 100873</strain>
    </source>
</reference>
<evidence type="ECO:0000256" key="2">
    <source>
        <dbReference type="ARBA" id="ARBA00022553"/>
    </source>
</evidence>
<dbReference type="SUPFAM" id="SSF52172">
    <property type="entry name" value="CheY-like"/>
    <property type="match status" value="1"/>
</dbReference>
<evidence type="ECO:0000259" key="7">
    <source>
        <dbReference type="PROSITE" id="PS50043"/>
    </source>
</evidence>
<dbReference type="InterPro" id="IPR039420">
    <property type="entry name" value="WalR-like"/>
</dbReference>
<evidence type="ECO:0000313" key="12">
    <source>
        <dbReference type="Proteomes" id="UP000321773"/>
    </source>
</evidence>
<dbReference type="GO" id="GO:0000160">
    <property type="term" value="P:phosphorelay signal transduction system"/>
    <property type="evidence" value="ECO:0007669"/>
    <property type="project" value="InterPro"/>
</dbReference>
<dbReference type="GO" id="GO:0003677">
    <property type="term" value="F:DNA binding"/>
    <property type="evidence" value="ECO:0007669"/>
    <property type="project" value="UniProtKB-KW"/>
</dbReference>
<name>A0A1I6P0H4_9BACI</name>
<dbReference type="Pfam" id="PF00072">
    <property type="entry name" value="Response_reg"/>
    <property type="match status" value="1"/>
</dbReference>
<dbReference type="InterPro" id="IPR011006">
    <property type="entry name" value="CheY-like_superfamily"/>
</dbReference>
<dbReference type="PROSITE" id="PS50043">
    <property type="entry name" value="HTH_LUXR_2"/>
    <property type="match status" value="1"/>
</dbReference>
<keyword evidence="3" id="KW-0805">Transcription regulation</keyword>
<evidence type="ECO:0000313" key="10">
    <source>
        <dbReference type="EMBL" id="SFS33560.1"/>
    </source>
</evidence>
<dbReference type="InterPro" id="IPR016032">
    <property type="entry name" value="Sig_transdc_resp-reg_C-effctor"/>
</dbReference>
<keyword evidence="2 6" id="KW-0597">Phosphoprotein</keyword>
<evidence type="ECO:0000256" key="3">
    <source>
        <dbReference type="ARBA" id="ARBA00023015"/>
    </source>
</evidence>
<evidence type="ECO:0000256" key="4">
    <source>
        <dbReference type="ARBA" id="ARBA00023125"/>
    </source>
</evidence>
<comment type="subcellular location">
    <subcellularLocation>
        <location evidence="1">Cytoplasm</location>
    </subcellularLocation>
</comment>
<dbReference type="SUPFAM" id="SSF46894">
    <property type="entry name" value="C-terminal effector domain of the bipartite response regulators"/>
    <property type="match status" value="1"/>
</dbReference>
<dbReference type="EMBL" id="FPAI01000001">
    <property type="protein sequence ID" value="SFS33560.1"/>
    <property type="molecule type" value="Genomic_DNA"/>
</dbReference>
<dbReference type="Pfam" id="PF00196">
    <property type="entry name" value="GerE"/>
    <property type="match status" value="1"/>
</dbReference>
<protein>
    <submittedName>
        <fullName evidence="9">DNA-binding response regulator</fullName>
    </submittedName>
    <submittedName>
        <fullName evidence="10">Two-component system, NarL family, response regulator LiaR</fullName>
    </submittedName>
</protein>
<dbReference type="GO" id="GO:0006355">
    <property type="term" value="P:regulation of DNA-templated transcription"/>
    <property type="evidence" value="ECO:0007669"/>
    <property type="project" value="InterPro"/>
</dbReference>
<dbReference type="STRING" id="306541.SAMN05421668_101108"/>
<dbReference type="PROSITE" id="PS50110">
    <property type="entry name" value="RESPONSE_REGULATORY"/>
    <property type="match status" value="1"/>
</dbReference>
<sequence>MITVLLVDDHEMVRLGVRTYLSTQPDIDVIGEADSGKEAITKAIDLKPDIILMDIVMDQMDGIEATRQIIHAWPEAKVLMMTSFIDDDKVYPALEAGATSYVLKTTKASDMAEAIRRTYSGESIFESEVTSKVLARMRGAQDVSLHETLTAREMDVLQLIAAGKTNQEIADTLFIALKTTKVHVSNILSKLMVNDRTQAAIYAHEHHLTKS</sequence>
<dbReference type="SMART" id="SM00421">
    <property type="entry name" value="HTH_LUXR"/>
    <property type="match status" value="1"/>
</dbReference>